<keyword evidence="7 8" id="KW-0472">Membrane</keyword>
<dbReference type="RefSeq" id="WP_207787186.1">
    <property type="nucleotide sequence ID" value="NZ_QEKW01000005.1"/>
</dbReference>
<accession>A0A2U1FD61</accession>
<comment type="subcellular location">
    <subcellularLocation>
        <location evidence="1">Cell membrane</location>
        <topology evidence="1">Multi-pass membrane protein</topology>
    </subcellularLocation>
</comment>
<evidence type="ECO:0000256" key="1">
    <source>
        <dbReference type="ARBA" id="ARBA00004651"/>
    </source>
</evidence>
<dbReference type="Proteomes" id="UP000245639">
    <property type="component" value="Unassembled WGS sequence"/>
</dbReference>
<dbReference type="GO" id="GO:0015385">
    <property type="term" value="F:sodium:proton antiporter activity"/>
    <property type="evidence" value="ECO:0007669"/>
    <property type="project" value="TreeGrafter"/>
</dbReference>
<evidence type="ECO:0000256" key="4">
    <source>
        <dbReference type="ARBA" id="ARBA00022475"/>
    </source>
</evidence>
<keyword evidence="6 8" id="KW-1133">Transmembrane helix</keyword>
<dbReference type="GO" id="GO:0005886">
    <property type="term" value="C:plasma membrane"/>
    <property type="evidence" value="ECO:0007669"/>
    <property type="project" value="UniProtKB-SubCell"/>
</dbReference>
<protein>
    <submittedName>
        <fullName evidence="9">Multisubunit sodium/proton antiporter MrpF subunit</fullName>
    </submittedName>
</protein>
<dbReference type="EMBL" id="QEKW01000005">
    <property type="protein sequence ID" value="PVZ10112.1"/>
    <property type="molecule type" value="Genomic_DNA"/>
</dbReference>
<keyword evidence="5 8" id="KW-0812">Transmembrane</keyword>
<feature type="transmembrane region" description="Helical" evidence="8">
    <location>
        <begin position="66"/>
        <end position="88"/>
    </location>
</feature>
<name>A0A2U1FD61_9PSEU</name>
<dbReference type="InterPro" id="IPR007208">
    <property type="entry name" value="MrpF/PhaF-like"/>
</dbReference>
<organism evidence="9 10">
    <name type="scientific">Actinomycetospora cinnamomea</name>
    <dbReference type="NCBI Taxonomy" id="663609"/>
    <lineage>
        <taxon>Bacteria</taxon>
        <taxon>Bacillati</taxon>
        <taxon>Actinomycetota</taxon>
        <taxon>Actinomycetes</taxon>
        <taxon>Pseudonocardiales</taxon>
        <taxon>Pseudonocardiaceae</taxon>
        <taxon>Actinomycetospora</taxon>
    </lineage>
</organism>
<gene>
    <name evidence="9" type="ORF">C8D89_105188</name>
</gene>
<sequence length="94" mass="9613">MSSLPALLDTVLGVVLVVLGLSAALVAVRLLRGPSGLDRLVALDVLVAEFLVGLVVYIALTGDSSLVPVVVAISLVGFLGSTTVARFVRRGTGR</sequence>
<comment type="similarity">
    <text evidence="2">Belongs to the CPA3 antiporters (TC 2.A.63) subunit F family.</text>
</comment>
<keyword evidence="4" id="KW-1003">Cell membrane</keyword>
<proteinExistence type="inferred from homology"/>
<dbReference type="PANTHER" id="PTHR34702">
    <property type="entry name" value="NA(+)/H(+) ANTIPORTER SUBUNIT F1"/>
    <property type="match status" value="1"/>
</dbReference>
<evidence type="ECO:0000256" key="6">
    <source>
        <dbReference type="ARBA" id="ARBA00022989"/>
    </source>
</evidence>
<feature type="transmembrane region" description="Helical" evidence="8">
    <location>
        <begin position="6"/>
        <end position="28"/>
    </location>
</feature>
<evidence type="ECO:0000313" key="9">
    <source>
        <dbReference type="EMBL" id="PVZ10112.1"/>
    </source>
</evidence>
<dbReference type="PANTHER" id="PTHR34702:SF1">
    <property type="entry name" value="NA(+)_H(+) ANTIPORTER SUBUNIT F"/>
    <property type="match status" value="1"/>
</dbReference>
<evidence type="ECO:0000256" key="7">
    <source>
        <dbReference type="ARBA" id="ARBA00023136"/>
    </source>
</evidence>
<reference evidence="9 10" key="1">
    <citation type="submission" date="2018-04" db="EMBL/GenBank/DDBJ databases">
        <title>Genomic Encyclopedia of Type Strains, Phase IV (KMG-IV): sequencing the most valuable type-strain genomes for metagenomic binning, comparative biology and taxonomic classification.</title>
        <authorList>
            <person name="Goeker M."/>
        </authorList>
    </citation>
    <scope>NUCLEOTIDE SEQUENCE [LARGE SCALE GENOMIC DNA]</scope>
    <source>
        <strain evidence="9 10">DSM 45771</strain>
    </source>
</reference>
<dbReference type="Pfam" id="PF04066">
    <property type="entry name" value="MrpF_PhaF"/>
    <property type="match status" value="1"/>
</dbReference>
<evidence type="ECO:0000313" key="10">
    <source>
        <dbReference type="Proteomes" id="UP000245639"/>
    </source>
</evidence>
<comment type="caution">
    <text evidence="9">The sequence shown here is derived from an EMBL/GenBank/DDBJ whole genome shotgun (WGS) entry which is preliminary data.</text>
</comment>
<feature type="transmembrane region" description="Helical" evidence="8">
    <location>
        <begin position="40"/>
        <end position="60"/>
    </location>
</feature>
<evidence type="ECO:0000256" key="5">
    <source>
        <dbReference type="ARBA" id="ARBA00022692"/>
    </source>
</evidence>
<keyword evidence="10" id="KW-1185">Reference proteome</keyword>
<dbReference type="AlphaFoldDB" id="A0A2U1FD61"/>
<evidence type="ECO:0000256" key="3">
    <source>
        <dbReference type="ARBA" id="ARBA00022448"/>
    </source>
</evidence>
<evidence type="ECO:0000256" key="2">
    <source>
        <dbReference type="ARBA" id="ARBA00009212"/>
    </source>
</evidence>
<evidence type="ECO:0000256" key="8">
    <source>
        <dbReference type="SAM" id="Phobius"/>
    </source>
</evidence>
<keyword evidence="3" id="KW-0813">Transport</keyword>